<accession>A0ACC4BK41</accession>
<gene>
    <name evidence="1" type="ORF">D5086_019907</name>
</gene>
<name>A0ACC4BK41_POPAL</name>
<sequence>MSPRGMVSFDAVAEAISNMAETATNYHTARPVHRSVKRGFMNLDLFEGCQRSCRFIPNIMDRSSEMDGKEIDE</sequence>
<evidence type="ECO:0000313" key="2">
    <source>
        <dbReference type="Proteomes" id="UP000309997"/>
    </source>
</evidence>
<reference evidence="1 2" key="1">
    <citation type="journal article" date="2024" name="Plant Biotechnol. J.">
        <title>Genome and CRISPR/Cas9 system of a widespread forest tree (Populus alba) in the world.</title>
        <authorList>
            <person name="Liu Y.J."/>
            <person name="Jiang P.F."/>
            <person name="Han X.M."/>
            <person name="Li X.Y."/>
            <person name="Wang H.M."/>
            <person name="Wang Y.J."/>
            <person name="Wang X.X."/>
            <person name="Zeng Q.Y."/>
        </authorList>
    </citation>
    <scope>NUCLEOTIDE SEQUENCE [LARGE SCALE GENOMIC DNA]</scope>
    <source>
        <strain evidence="2">cv. PAL-ZL1</strain>
    </source>
</reference>
<proteinExistence type="predicted"/>
<dbReference type="EMBL" id="RCHU02000010">
    <property type="protein sequence ID" value="KAL3578403.1"/>
    <property type="molecule type" value="Genomic_DNA"/>
</dbReference>
<dbReference type="Proteomes" id="UP000309997">
    <property type="component" value="Unassembled WGS sequence"/>
</dbReference>
<comment type="caution">
    <text evidence="1">The sequence shown here is derived from an EMBL/GenBank/DDBJ whole genome shotgun (WGS) entry which is preliminary data.</text>
</comment>
<evidence type="ECO:0000313" key="1">
    <source>
        <dbReference type="EMBL" id="KAL3578403.1"/>
    </source>
</evidence>
<organism evidence="1 2">
    <name type="scientific">Populus alba</name>
    <name type="common">White poplar</name>
    <dbReference type="NCBI Taxonomy" id="43335"/>
    <lineage>
        <taxon>Eukaryota</taxon>
        <taxon>Viridiplantae</taxon>
        <taxon>Streptophyta</taxon>
        <taxon>Embryophyta</taxon>
        <taxon>Tracheophyta</taxon>
        <taxon>Spermatophyta</taxon>
        <taxon>Magnoliopsida</taxon>
        <taxon>eudicotyledons</taxon>
        <taxon>Gunneridae</taxon>
        <taxon>Pentapetalae</taxon>
        <taxon>rosids</taxon>
        <taxon>fabids</taxon>
        <taxon>Malpighiales</taxon>
        <taxon>Salicaceae</taxon>
        <taxon>Saliceae</taxon>
        <taxon>Populus</taxon>
    </lineage>
</organism>
<protein>
    <submittedName>
        <fullName evidence="1">Uncharacterized protein</fullName>
    </submittedName>
</protein>
<keyword evidence="2" id="KW-1185">Reference proteome</keyword>